<keyword evidence="4" id="KW-1185">Reference proteome</keyword>
<dbReference type="PROSITE" id="PS01131">
    <property type="entry name" value="RRNA_A_DIMETH"/>
    <property type="match status" value="1"/>
</dbReference>
<dbReference type="Gene3D" id="3.40.50.150">
    <property type="entry name" value="Vaccinia Virus protein VP39"/>
    <property type="match status" value="1"/>
</dbReference>
<dbReference type="InterPro" id="IPR020596">
    <property type="entry name" value="rRNA_Ade_Mease_Trfase_CS"/>
</dbReference>
<dbReference type="NCBIfam" id="TIGR01444">
    <property type="entry name" value="fkbM_fam"/>
    <property type="match status" value="1"/>
</dbReference>
<dbReference type="GO" id="GO:0000179">
    <property type="term" value="F:rRNA (adenine-N6,N6-)-dimethyltransferase activity"/>
    <property type="evidence" value="ECO:0007669"/>
    <property type="project" value="InterPro"/>
</dbReference>
<dbReference type="InterPro" id="IPR006342">
    <property type="entry name" value="FkbM_mtfrase"/>
</dbReference>
<accession>A0A285SE14</accession>
<dbReference type="RefSeq" id="WP_097174747.1">
    <property type="nucleotide sequence ID" value="NZ_OBML01000005.1"/>
</dbReference>
<dbReference type="Proteomes" id="UP000219331">
    <property type="component" value="Unassembled WGS sequence"/>
</dbReference>
<proteinExistence type="predicted"/>
<keyword evidence="1" id="KW-0949">S-adenosyl-L-methionine</keyword>
<dbReference type="STRING" id="538381.GCA_001696535_02281"/>
<evidence type="ECO:0000256" key="1">
    <source>
        <dbReference type="ARBA" id="ARBA00022691"/>
    </source>
</evidence>
<name>A0A285SE14_9HYPH</name>
<dbReference type="InterPro" id="IPR029063">
    <property type="entry name" value="SAM-dependent_MTases_sf"/>
</dbReference>
<keyword evidence="3" id="KW-0808">Transferase</keyword>
<feature type="domain" description="Methyltransferase FkbM" evidence="2">
    <location>
        <begin position="134"/>
        <end position="194"/>
    </location>
</feature>
<evidence type="ECO:0000259" key="2">
    <source>
        <dbReference type="Pfam" id="PF05050"/>
    </source>
</evidence>
<organism evidence="3 4">
    <name type="scientific">Stappia indica</name>
    <dbReference type="NCBI Taxonomy" id="538381"/>
    <lineage>
        <taxon>Bacteria</taxon>
        <taxon>Pseudomonadati</taxon>
        <taxon>Pseudomonadota</taxon>
        <taxon>Alphaproteobacteria</taxon>
        <taxon>Hyphomicrobiales</taxon>
        <taxon>Stappiaceae</taxon>
        <taxon>Stappia</taxon>
    </lineage>
</organism>
<dbReference type="Pfam" id="PF05050">
    <property type="entry name" value="Methyltransf_21"/>
    <property type="match status" value="1"/>
</dbReference>
<gene>
    <name evidence="3" type="ORF">SAMN05421512_1058</name>
</gene>
<keyword evidence="3" id="KW-0489">Methyltransferase</keyword>
<dbReference type="SUPFAM" id="SSF53335">
    <property type="entry name" value="S-adenosyl-L-methionine-dependent methyltransferases"/>
    <property type="match status" value="1"/>
</dbReference>
<evidence type="ECO:0000313" key="3">
    <source>
        <dbReference type="EMBL" id="SOC06126.1"/>
    </source>
</evidence>
<protein>
    <submittedName>
        <fullName evidence="3">Methyltransferase, FkbM family</fullName>
    </submittedName>
</protein>
<reference evidence="3 4" key="1">
    <citation type="submission" date="2017-08" db="EMBL/GenBank/DDBJ databases">
        <authorList>
            <person name="de Groot N.N."/>
        </authorList>
    </citation>
    <scope>NUCLEOTIDE SEQUENCE [LARGE SCALE GENOMIC DNA]</scope>
    <source>
        <strain evidence="3 4">USBA 352</strain>
    </source>
</reference>
<dbReference type="AlphaFoldDB" id="A0A285SE14"/>
<dbReference type="EMBL" id="OBML01000005">
    <property type="protein sequence ID" value="SOC06126.1"/>
    <property type="molecule type" value="Genomic_DNA"/>
</dbReference>
<sequence length="244" mass="26504">MSGQLVTHRTSGLVLSLDETVANDRIIEEIRRGRYEASELSMASRFVRKEDRVLELGAGIGFISAGVMRNVGPAYYAAVEADARLIPHIRQTHLKNGVTGVEVINAAFVSDPATLKTGYVEFTLHREFWRSGIGQDQEGVTETVRVPAVDASAFVADKGITVLIADIEGAELDLFRNLRVHGLKRIVLEVHPHKIGKAGMIEIFSGLCAEGFAYNAALSEGPVVCFEAVGDSESSEAELFTRFA</sequence>
<dbReference type="CDD" id="cd02440">
    <property type="entry name" value="AdoMet_MTases"/>
    <property type="match status" value="1"/>
</dbReference>
<dbReference type="OrthoDB" id="456767at2"/>
<evidence type="ECO:0000313" key="4">
    <source>
        <dbReference type="Proteomes" id="UP000219331"/>
    </source>
</evidence>